<dbReference type="InterPro" id="IPR007627">
    <property type="entry name" value="RNA_pol_sigma70_r2"/>
</dbReference>
<dbReference type="GO" id="GO:0003677">
    <property type="term" value="F:DNA binding"/>
    <property type="evidence" value="ECO:0007669"/>
    <property type="project" value="InterPro"/>
</dbReference>
<protein>
    <submittedName>
        <fullName evidence="7">RNA polymerase sigma factor</fullName>
    </submittedName>
</protein>
<dbReference type="InterPro" id="IPR013325">
    <property type="entry name" value="RNA_pol_sigma_r2"/>
</dbReference>
<keyword evidence="2" id="KW-0805">Transcription regulation</keyword>
<evidence type="ECO:0000256" key="4">
    <source>
        <dbReference type="ARBA" id="ARBA00023163"/>
    </source>
</evidence>
<dbReference type="Pfam" id="PF08281">
    <property type="entry name" value="Sigma70_r4_2"/>
    <property type="match status" value="1"/>
</dbReference>
<feature type="domain" description="RNA polymerase sigma-70 region 2" evidence="5">
    <location>
        <begin position="15"/>
        <end position="74"/>
    </location>
</feature>
<evidence type="ECO:0000259" key="5">
    <source>
        <dbReference type="Pfam" id="PF04542"/>
    </source>
</evidence>
<dbReference type="AlphaFoldDB" id="A0AAJ6BLA5"/>
<dbReference type="PANTHER" id="PTHR43133">
    <property type="entry name" value="RNA POLYMERASE ECF-TYPE SIGMA FACTO"/>
    <property type="match status" value="1"/>
</dbReference>
<comment type="similarity">
    <text evidence="1">Belongs to the sigma-70 factor family. ECF subfamily.</text>
</comment>
<evidence type="ECO:0000259" key="6">
    <source>
        <dbReference type="Pfam" id="PF08281"/>
    </source>
</evidence>
<dbReference type="CDD" id="cd06171">
    <property type="entry name" value="Sigma70_r4"/>
    <property type="match status" value="1"/>
</dbReference>
<feature type="domain" description="RNA polymerase sigma factor 70 region 4 type 2" evidence="6">
    <location>
        <begin position="107"/>
        <end position="157"/>
    </location>
</feature>
<dbReference type="EMBL" id="CP119316">
    <property type="protein sequence ID" value="WEK45159.1"/>
    <property type="molecule type" value="Genomic_DNA"/>
</dbReference>
<gene>
    <name evidence="7" type="ORF">P0Y56_08920</name>
</gene>
<dbReference type="Gene3D" id="1.10.1740.10">
    <property type="match status" value="1"/>
</dbReference>
<dbReference type="SUPFAM" id="SSF88946">
    <property type="entry name" value="Sigma2 domain of RNA polymerase sigma factors"/>
    <property type="match status" value="1"/>
</dbReference>
<keyword evidence="4" id="KW-0804">Transcription</keyword>
<dbReference type="GO" id="GO:0006352">
    <property type="term" value="P:DNA-templated transcription initiation"/>
    <property type="evidence" value="ECO:0007669"/>
    <property type="project" value="InterPro"/>
</dbReference>
<evidence type="ECO:0000313" key="8">
    <source>
        <dbReference type="Proteomes" id="UP001218362"/>
    </source>
</evidence>
<dbReference type="Pfam" id="PF04542">
    <property type="entry name" value="Sigma70_r2"/>
    <property type="match status" value="1"/>
</dbReference>
<evidence type="ECO:0000256" key="3">
    <source>
        <dbReference type="ARBA" id="ARBA00023082"/>
    </source>
</evidence>
<dbReference type="Gene3D" id="1.10.10.10">
    <property type="entry name" value="Winged helix-like DNA-binding domain superfamily/Winged helix DNA-binding domain"/>
    <property type="match status" value="1"/>
</dbReference>
<reference evidence="7" key="1">
    <citation type="submission" date="2023-03" db="EMBL/GenBank/DDBJ databases">
        <title>Andean soil-derived lignocellulolytic bacterial consortium as a source of novel taxa and putative plastic-active enzymes.</title>
        <authorList>
            <person name="Diaz-Garcia L."/>
            <person name="Chuvochina M."/>
            <person name="Feuerriegel G."/>
            <person name="Bunk B."/>
            <person name="Sproer C."/>
            <person name="Streit W.R."/>
            <person name="Rodriguez L.M."/>
            <person name="Overmann J."/>
            <person name="Jimenez D.J."/>
        </authorList>
    </citation>
    <scope>NUCLEOTIDE SEQUENCE</scope>
    <source>
        <strain evidence="7">MAG 26</strain>
    </source>
</reference>
<keyword evidence="3" id="KW-0731">Sigma factor</keyword>
<evidence type="ECO:0000313" key="7">
    <source>
        <dbReference type="EMBL" id="WEK45159.1"/>
    </source>
</evidence>
<dbReference type="InterPro" id="IPR013324">
    <property type="entry name" value="RNA_pol_sigma_r3/r4-like"/>
</dbReference>
<name>A0AAJ6BLA5_9SPHN</name>
<proteinExistence type="inferred from homology"/>
<dbReference type="GO" id="GO:0016987">
    <property type="term" value="F:sigma factor activity"/>
    <property type="evidence" value="ECO:0007669"/>
    <property type="project" value="UniProtKB-KW"/>
</dbReference>
<dbReference type="InterPro" id="IPR039425">
    <property type="entry name" value="RNA_pol_sigma-70-like"/>
</dbReference>
<dbReference type="Proteomes" id="UP001218362">
    <property type="component" value="Chromosome"/>
</dbReference>
<evidence type="ECO:0000256" key="2">
    <source>
        <dbReference type="ARBA" id="ARBA00023015"/>
    </source>
</evidence>
<dbReference type="InterPro" id="IPR013249">
    <property type="entry name" value="RNA_pol_sigma70_r4_t2"/>
</dbReference>
<accession>A0AAJ6BLA5</accession>
<organism evidence="7 8">
    <name type="scientific">Candidatus Andeanibacterium colombiense</name>
    <dbReference type="NCBI Taxonomy" id="3121345"/>
    <lineage>
        <taxon>Bacteria</taxon>
        <taxon>Pseudomonadati</taxon>
        <taxon>Pseudomonadota</taxon>
        <taxon>Alphaproteobacteria</taxon>
        <taxon>Sphingomonadales</taxon>
        <taxon>Sphingomonadaceae</taxon>
        <taxon>Candidatus Andeanibacterium</taxon>
    </lineage>
</organism>
<dbReference type="InterPro" id="IPR036388">
    <property type="entry name" value="WH-like_DNA-bd_sf"/>
</dbReference>
<dbReference type="NCBIfam" id="TIGR02937">
    <property type="entry name" value="sigma70-ECF"/>
    <property type="match status" value="1"/>
</dbReference>
<sequence length="185" mass="20025">MPPAAAAQGIEIYWDELAAFLTRRVGDPALAADLTQEAYLRAAGLPDNATLLNPRAWLFATARNLVIDHARRAKLRHAAGEDALAGIADECPAADAVLLAREELAVLAAAVEALPPRTREVFRLHKYEGRSYSEIAEQLGIAKNTVMVHMVKALALCREAMRAHREIDGPANASPALVRLPTHEP</sequence>
<evidence type="ECO:0000256" key="1">
    <source>
        <dbReference type="ARBA" id="ARBA00010641"/>
    </source>
</evidence>
<dbReference type="PANTHER" id="PTHR43133:SF63">
    <property type="entry name" value="RNA POLYMERASE SIGMA FACTOR FECI-RELATED"/>
    <property type="match status" value="1"/>
</dbReference>
<dbReference type="KEGG" id="acob:P0Y56_08920"/>
<dbReference type="SUPFAM" id="SSF88659">
    <property type="entry name" value="Sigma3 and sigma4 domains of RNA polymerase sigma factors"/>
    <property type="match status" value="1"/>
</dbReference>
<dbReference type="InterPro" id="IPR014284">
    <property type="entry name" value="RNA_pol_sigma-70_dom"/>
</dbReference>